<dbReference type="Pfam" id="PF13456">
    <property type="entry name" value="RVT_3"/>
    <property type="match status" value="1"/>
</dbReference>
<dbReference type="GO" id="GO:0004523">
    <property type="term" value="F:RNA-DNA hybrid ribonuclease activity"/>
    <property type="evidence" value="ECO:0007669"/>
    <property type="project" value="InterPro"/>
</dbReference>
<protein>
    <recommendedName>
        <fullName evidence="1">RNase H type-1 domain-containing protein</fullName>
    </recommendedName>
</protein>
<dbReference type="Proteomes" id="UP000237000">
    <property type="component" value="Unassembled WGS sequence"/>
</dbReference>
<reference evidence="3" key="1">
    <citation type="submission" date="2016-06" db="EMBL/GenBank/DDBJ databases">
        <title>Parallel loss of symbiosis genes in relatives of nitrogen-fixing non-legume Parasponia.</title>
        <authorList>
            <person name="Van Velzen R."/>
            <person name="Holmer R."/>
            <person name="Bu F."/>
            <person name="Rutten L."/>
            <person name="Van Zeijl A."/>
            <person name="Liu W."/>
            <person name="Santuari L."/>
            <person name="Cao Q."/>
            <person name="Sharma T."/>
            <person name="Shen D."/>
            <person name="Roswanjaya Y."/>
            <person name="Wardhani T."/>
            <person name="Kalhor M.S."/>
            <person name="Jansen J."/>
            <person name="Van den Hoogen J."/>
            <person name="Gungor B."/>
            <person name="Hartog M."/>
            <person name="Hontelez J."/>
            <person name="Verver J."/>
            <person name="Yang W.-C."/>
            <person name="Schijlen E."/>
            <person name="Repin R."/>
            <person name="Schilthuizen M."/>
            <person name="Schranz E."/>
            <person name="Heidstra R."/>
            <person name="Miyata K."/>
            <person name="Fedorova E."/>
            <person name="Kohlen W."/>
            <person name="Bisseling T."/>
            <person name="Smit S."/>
            <person name="Geurts R."/>
        </authorList>
    </citation>
    <scope>NUCLEOTIDE SEQUENCE [LARGE SCALE GENOMIC DNA]</scope>
    <source>
        <strain evidence="3">cv. RG33-2</strain>
    </source>
</reference>
<organism evidence="2 3">
    <name type="scientific">Trema orientale</name>
    <name type="common">Charcoal tree</name>
    <name type="synonym">Celtis orientalis</name>
    <dbReference type="NCBI Taxonomy" id="63057"/>
    <lineage>
        <taxon>Eukaryota</taxon>
        <taxon>Viridiplantae</taxon>
        <taxon>Streptophyta</taxon>
        <taxon>Embryophyta</taxon>
        <taxon>Tracheophyta</taxon>
        <taxon>Spermatophyta</taxon>
        <taxon>Magnoliopsida</taxon>
        <taxon>eudicotyledons</taxon>
        <taxon>Gunneridae</taxon>
        <taxon>Pentapetalae</taxon>
        <taxon>rosids</taxon>
        <taxon>fabids</taxon>
        <taxon>Rosales</taxon>
        <taxon>Cannabaceae</taxon>
        <taxon>Trema</taxon>
    </lineage>
</organism>
<dbReference type="EMBL" id="JXTC01000738">
    <property type="protein sequence ID" value="PON38904.1"/>
    <property type="molecule type" value="Genomic_DNA"/>
</dbReference>
<feature type="domain" description="RNase H type-1" evidence="1">
    <location>
        <begin position="4"/>
        <end position="55"/>
    </location>
</feature>
<gene>
    <name evidence="2" type="ORF">TorRG33x02_344040</name>
</gene>
<name>A0A2P5AQU3_TREOI</name>
<dbReference type="OrthoDB" id="1747175at2759"/>
<feature type="non-terminal residue" evidence="2">
    <location>
        <position position="56"/>
    </location>
</feature>
<proteinExistence type="predicted"/>
<dbReference type="AlphaFoldDB" id="A0A2P5AQU3"/>
<sequence length="56" mass="5932">MGAAVARDTQCRALATRIAIYQCSDPLVAEATALLLGVQLAHDQSWSNIAVESDCL</sequence>
<comment type="caution">
    <text evidence="2">The sequence shown here is derived from an EMBL/GenBank/DDBJ whole genome shotgun (WGS) entry which is preliminary data.</text>
</comment>
<accession>A0A2P5AQU3</accession>
<keyword evidence="3" id="KW-1185">Reference proteome</keyword>
<evidence type="ECO:0000313" key="2">
    <source>
        <dbReference type="EMBL" id="PON38904.1"/>
    </source>
</evidence>
<dbReference type="InterPro" id="IPR002156">
    <property type="entry name" value="RNaseH_domain"/>
</dbReference>
<dbReference type="GO" id="GO:0003676">
    <property type="term" value="F:nucleic acid binding"/>
    <property type="evidence" value="ECO:0007669"/>
    <property type="project" value="InterPro"/>
</dbReference>
<dbReference type="InParanoid" id="A0A2P5AQU3"/>
<evidence type="ECO:0000313" key="3">
    <source>
        <dbReference type="Proteomes" id="UP000237000"/>
    </source>
</evidence>
<evidence type="ECO:0000259" key="1">
    <source>
        <dbReference type="Pfam" id="PF13456"/>
    </source>
</evidence>